<evidence type="ECO:0000313" key="12">
    <source>
        <dbReference type="Proteomes" id="UP000315201"/>
    </source>
</evidence>
<gene>
    <name evidence="9" type="ORF">FG904_00885</name>
    <name evidence="10" type="ORF">FIV53_00900</name>
</gene>
<dbReference type="OrthoDB" id="9810952at2"/>
<reference evidence="10 12" key="1">
    <citation type="submission" date="2019-06" db="EMBL/GenBank/DDBJ databases">
        <title>Mycoplasma nasistruthionis sp. nov. str Ms03.</title>
        <authorList>
            <person name="Botes A."/>
        </authorList>
    </citation>
    <scope>NUCLEOTIDE SEQUENCE [LARGE SCALE GENOMIC DNA]</scope>
    <source>
        <strain evidence="10 12">Ms03</strain>
    </source>
</reference>
<sequence length="579" mass="65718">MKKLKLYILKSEFLQGGYLSNFIDKTKRKVARSKFYRSISYFWHWKNNISKLKYLLFVYFLIIVLSSIILFLPISQNANQPKISYINAVFTTASAFSDTGLVVVDTYKHWNDLGQAVIAILILSGGIGIFALKFFIINYLFGKKTTSVVEMKLLQTERGGSDMSKMIKLIVSSVKFIFIVICFYSIILTLYFYFSPLKHTKGIQLMLNGDFISPQYNWGLSLKFGIFHTISAINNAGFDIMSGFSLMPYYQNYFLQISFIILLIIGGVGYPVLYDLLEWIKHKIHRKPTQYKFSLFTKVSLTAYLLILIAGFLASIVFETTSSNPYTLWNQYYIPENLSDSVYTTYTKWFNDGADLTNVPDKIKQYVENGHLYGSDFDKFFAVVFSSFSTRSAGFATVNIKHFTQGTTFIFILMMIIGAAPASTGGGIRTTTFALMFMSIVRILFGWPKVRMFKRSIRQETVNMSSQIIAITLIIILLASMILFSSFDTYKGQIKTDSIFNNGNEVFGTENIVFEVASAFGTTGLSSGITKNLNVASKITLILVMFIGQFGISSTLQVWKRKKSYKRTFEYIDGDIAIG</sequence>
<feature type="transmembrane region" description="Helical" evidence="8">
    <location>
        <begin position="539"/>
        <end position="559"/>
    </location>
</feature>
<dbReference type="AlphaFoldDB" id="A0A4Y6I683"/>
<feature type="transmembrane region" description="Helical" evidence="8">
    <location>
        <begin position="253"/>
        <end position="274"/>
    </location>
</feature>
<dbReference type="Proteomes" id="UP000315201">
    <property type="component" value="Chromosome"/>
</dbReference>
<evidence type="ECO:0000256" key="7">
    <source>
        <dbReference type="ARBA" id="ARBA00023136"/>
    </source>
</evidence>
<dbReference type="PANTHER" id="PTHR32024:SF1">
    <property type="entry name" value="KTR SYSTEM POTASSIUM UPTAKE PROTEIN B"/>
    <property type="match status" value="1"/>
</dbReference>
<dbReference type="Pfam" id="PF02386">
    <property type="entry name" value="TrkH"/>
    <property type="match status" value="1"/>
</dbReference>
<keyword evidence="2" id="KW-0813">Transport</keyword>
<dbReference type="Proteomes" id="UP000305457">
    <property type="component" value="Chromosome"/>
</dbReference>
<evidence type="ECO:0000256" key="5">
    <source>
        <dbReference type="ARBA" id="ARBA00022989"/>
    </source>
</evidence>
<evidence type="ECO:0000256" key="1">
    <source>
        <dbReference type="ARBA" id="ARBA00004651"/>
    </source>
</evidence>
<accession>A0A5B7XXD2</accession>
<protein>
    <submittedName>
        <fullName evidence="10">TrkH family potassium uptake protein</fullName>
    </submittedName>
</protein>
<feature type="transmembrane region" description="Helical" evidence="8">
    <location>
        <begin position="295"/>
        <end position="318"/>
    </location>
</feature>
<evidence type="ECO:0000256" key="2">
    <source>
        <dbReference type="ARBA" id="ARBA00022448"/>
    </source>
</evidence>
<comment type="subcellular location">
    <subcellularLocation>
        <location evidence="1">Cell membrane</location>
        <topology evidence="1">Multi-pass membrane protein</topology>
    </subcellularLocation>
</comment>
<keyword evidence="5 8" id="KW-1133">Transmembrane helix</keyword>
<dbReference type="EMBL" id="CP041147">
    <property type="protein sequence ID" value="QDF64872.1"/>
    <property type="molecule type" value="Genomic_DNA"/>
</dbReference>
<proteinExistence type="predicted"/>
<evidence type="ECO:0000313" key="11">
    <source>
        <dbReference type="Proteomes" id="UP000305457"/>
    </source>
</evidence>
<dbReference type="PANTHER" id="PTHR32024">
    <property type="entry name" value="TRK SYSTEM POTASSIUM UPTAKE PROTEIN TRKG-RELATED"/>
    <property type="match status" value="1"/>
</dbReference>
<evidence type="ECO:0000256" key="4">
    <source>
        <dbReference type="ARBA" id="ARBA00022692"/>
    </source>
</evidence>
<dbReference type="InterPro" id="IPR003445">
    <property type="entry name" value="Cat_transpt"/>
</dbReference>
<accession>A0A4Y6I683</accession>
<organism evidence="10 12">
    <name type="scientific">Mycoplasma nasistruthionis</name>
    <dbReference type="NCBI Taxonomy" id="353852"/>
    <lineage>
        <taxon>Bacteria</taxon>
        <taxon>Bacillati</taxon>
        <taxon>Mycoplasmatota</taxon>
        <taxon>Mollicutes</taxon>
        <taxon>Mycoplasmataceae</taxon>
        <taxon>Mycoplasma</taxon>
    </lineage>
</organism>
<feature type="transmembrane region" description="Helical" evidence="8">
    <location>
        <begin position="407"/>
        <end position="424"/>
    </location>
</feature>
<feature type="transmembrane region" description="Helical" evidence="8">
    <location>
        <begin position="169"/>
        <end position="194"/>
    </location>
</feature>
<name>A0A4Y6I683_9MOLU</name>
<dbReference type="EMBL" id="CP040825">
    <property type="protein sequence ID" value="QCZ36573.1"/>
    <property type="molecule type" value="Genomic_DNA"/>
</dbReference>
<feature type="transmembrane region" description="Helical" evidence="8">
    <location>
        <begin position="116"/>
        <end position="141"/>
    </location>
</feature>
<evidence type="ECO:0000256" key="3">
    <source>
        <dbReference type="ARBA" id="ARBA00022475"/>
    </source>
</evidence>
<dbReference type="GO" id="GO:0030001">
    <property type="term" value="P:metal ion transport"/>
    <property type="evidence" value="ECO:0007669"/>
    <property type="project" value="UniProtKB-ARBA"/>
</dbReference>
<feature type="transmembrane region" description="Helical" evidence="8">
    <location>
        <begin position="54"/>
        <end position="72"/>
    </location>
</feature>
<dbReference type="KEGG" id="mnh:FG904_00885"/>
<keyword evidence="3" id="KW-1003">Cell membrane</keyword>
<keyword evidence="4 8" id="KW-0812">Transmembrane</keyword>
<dbReference type="GO" id="GO:0008324">
    <property type="term" value="F:monoatomic cation transmembrane transporter activity"/>
    <property type="evidence" value="ECO:0007669"/>
    <property type="project" value="InterPro"/>
</dbReference>
<evidence type="ECO:0000256" key="8">
    <source>
        <dbReference type="SAM" id="Phobius"/>
    </source>
</evidence>
<keyword evidence="12" id="KW-1185">Reference proteome</keyword>
<dbReference type="GO" id="GO:0005886">
    <property type="term" value="C:plasma membrane"/>
    <property type="evidence" value="ECO:0007669"/>
    <property type="project" value="UniProtKB-SubCell"/>
</dbReference>
<evidence type="ECO:0000313" key="9">
    <source>
        <dbReference type="EMBL" id="QCZ36573.1"/>
    </source>
</evidence>
<keyword evidence="7 8" id="KW-0472">Membrane</keyword>
<reference evidence="9 11" key="2">
    <citation type="submission" date="2019-06" db="EMBL/GenBank/DDBJ databases">
        <title>Mycoplasma sp. 2F1A isolated from ostrich.</title>
        <authorList>
            <person name="Spergser J."/>
        </authorList>
    </citation>
    <scope>NUCLEOTIDE SEQUENCE [LARGE SCALE GENOMIC DNA]</scope>
    <source>
        <strain evidence="9 11">2F1A</strain>
    </source>
</reference>
<keyword evidence="6" id="KW-0406">Ion transport</keyword>
<evidence type="ECO:0000256" key="6">
    <source>
        <dbReference type="ARBA" id="ARBA00023065"/>
    </source>
</evidence>
<evidence type="ECO:0000313" key="10">
    <source>
        <dbReference type="EMBL" id="QDF64872.1"/>
    </source>
</evidence>
<feature type="transmembrane region" description="Helical" evidence="8">
    <location>
        <begin position="468"/>
        <end position="487"/>
    </location>
</feature>